<dbReference type="EMBL" id="GL945439">
    <property type="protein sequence ID" value="EGO21055.1"/>
    <property type="molecule type" value="Genomic_DNA"/>
</dbReference>
<gene>
    <name evidence="1" type="ORF">SERLADRAFT_475713</name>
</gene>
<reference evidence="1" key="1">
    <citation type="submission" date="2011-04" db="EMBL/GenBank/DDBJ databases">
        <title>Evolution of plant cell wall degrading machinery underlies the functional diversity of forest fungi.</title>
        <authorList>
            <consortium name="US DOE Joint Genome Institute (JGI-PGF)"/>
            <person name="Eastwood D.C."/>
            <person name="Floudas D."/>
            <person name="Binder M."/>
            <person name="Majcherczyk A."/>
            <person name="Schneider P."/>
            <person name="Aerts A."/>
            <person name="Asiegbu F.O."/>
            <person name="Baker S.E."/>
            <person name="Barry K."/>
            <person name="Bendiksby M."/>
            <person name="Blumentritt M."/>
            <person name="Coutinho P.M."/>
            <person name="Cullen D."/>
            <person name="Cullen D."/>
            <person name="Gathman A."/>
            <person name="Goodell B."/>
            <person name="Henrissat B."/>
            <person name="Ihrmark K."/>
            <person name="Kauserud H."/>
            <person name="Kohler A."/>
            <person name="LaButti K."/>
            <person name="Lapidus A."/>
            <person name="Lavin J.L."/>
            <person name="Lee Y.-H."/>
            <person name="Lindquist E."/>
            <person name="Lilly W."/>
            <person name="Lucas S."/>
            <person name="Morin E."/>
            <person name="Murat C."/>
            <person name="Oguiza J.A."/>
            <person name="Park J."/>
            <person name="Pisabarro A.G."/>
            <person name="Riley R."/>
            <person name="Rosling A."/>
            <person name="Salamov A."/>
            <person name="Schmidt O."/>
            <person name="Schmutz J."/>
            <person name="Skrede I."/>
            <person name="Stenlid J."/>
            <person name="Wiebenga A."/>
            <person name="Xie X."/>
            <person name="Kues U."/>
            <person name="Hibbett D.S."/>
            <person name="Hoffmeister D."/>
            <person name="Hogberg N."/>
            <person name="Martin F."/>
            <person name="Grigoriev I.V."/>
            <person name="Watkinson S.C."/>
        </authorList>
    </citation>
    <scope>NUCLEOTIDE SEQUENCE</scope>
    <source>
        <strain evidence="1">S7.9</strain>
    </source>
</reference>
<name>F8P6I8_SERL9</name>
<feature type="non-terminal residue" evidence="1">
    <location>
        <position position="194"/>
    </location>
</feature>
<dbReference type="RefSeq" id="XP_007322012.1">
    <property type="nucleotide sequence ID" value="XM_007321950.1"/>
</dbReference>
<dbReference type="Proteomes" id="UP000008064">
    <property type="component" value="Unassembled WGS sequence"/>
</dbReference>
<dbReference type="KEGG" id="sla:SERLADRAFT_475713"/>
<dbReference type="HOGENOM" id="CLU_1405631_0_0_1"/>
<dbReference type="AlphaFoldDB" id="F8P6I8"/>
<dbReference type="GeneID" id="18820680"/>
<protein>
    <submittedName>
        <fullName evidence="1">Uncharacterized protein</fullName>
    </submittedName>
</protein>
<sequence length="194" mass="22335">MPLNLTTRLGLTNLKERISVRRFYIPSCHSTVPTSLYIHMLFQDFIHKYPVAEWLFLLKQPHNEIASHCFVHELKFCKGSSGPEHDFVLAYICHPNPSTSIRSVMKIERVVDADLCQAWKDLKKENGNEQEDPRETIQEVEERTVLMAAQPYDECFGTITYPRGIGTSTPRVYHLSILAGIVGIHYKPHGSQYY</sequence>
<evidence type="ECO:0000313" key="1">
    <source>
        <dbReference type="EMBL" id="EGO21055.1"/>
    </source>
</evidence>
<proteinExistence type="predicted"/>
<accession>F8P6I8</accession>
<organism>
    <name type="scientific">Serpula lacrymans var. lacrymans (strain S7.9)</name>
    <name type="common">Dry rot fungus</name>
    <dbReference type="NCBI Taxonomy" id="578457"/>
    <lineage>
        <taxon>Eukaryota</taxon>
        <taxon>Fungi</taxon>
        <taxon>Dikarya</taxon>
        <taxon>Basidiomycota</taxon>
        <taxon>Agaricomycotina</taxon>
        <taxon>Agaricomycetes</taxon>
        <taxon>Agaricomycetidae</taxon>
        <taxon>Boletales</taxon>
        <taxon>Coniophorineae</taxon>
        <taxon>Serpulaceae</taxon>
        <taxon>Serpula</taxon>
    </lineage>
</organism>